<evidence type="ECO:0000313" key="3">
    <source>
        <dbReference type="EMBL" id="TNV84678.1"/>
    </source>
</evidence>
<comment type="caution">
    <text evidence="3">The sequence shown here is derived from an EMBL/GenBank/DDBJ whole genome shotgun (WGS) entry which is preliminary data.</text>
</comment>
<evidence type="ECO:0000256" key="1">
    <source>
        <dbReference type="ARBA" id="ARBA00022737"/>
    </source>
</evidence>
<feature type="coiled-coil region" evidence="2">
    <location>
        <begin position="813"/>
        <end position="949"/>
    </location>
</feature>
<dbReference type="SMART" id="SM00368">
    <property type="entry name" value="LRR_RI"/>
    <property type="match status" value="10"/>
</dbReference>
<dbReference type="OrthoDB" id="415435at2759"/>
<organism evidence="3 4">
    <name type="scientific">Halteria grandinella</name>
    <dbReference type="NCBI Taxonomy" id="5974"/>
    <lineage>
        <taxon>Eukaryota</taxon>
        <taxon>Sar</taxon>
        <taxon>Alveolata</taxon>
        <taxon>Ciliophora</taxon>
        <taxon>Intramacronucleata</taxon>
        <taxon>Spirotrichea</taxon>
        <taxon>Stichotrichia</taxon>
        <taxon>Sporadotrichida</taxon>
        <taxon>Halteriidae</taxon>
        <taxon>Halteria</taxon>
    </lineage>
</organism>
<dbReference type="PANTHER" id="PTHR24111">
    <property type="entry name" value="LEUCINE-RICH REPEAT-CONTAINING PROTEIN 34"/>
    <property type="match status" value="1"/>
</dbReference>
<evidence type="ECO:0000313" key="4">
    <source>
        <dbReference type="Proteomes" id="UP000785679"/>
    </source>
</evidence>
<evidence type="ECO:0000256" key="2">
    <source>
        <dbReference type="SAM" id="Coils"/>
    </source>
</evidence>
<dbReference type="AlphaFoldDB" id="A0A8J8T7Z8"/>
<dbReference type="Pfam" id="PF13516">
    <property type="entry name" value="LRR_6"/>
    <property type="match status" value="4"/>
</dbReference>
<dbReference type="InterPro" id="IPR032675">
    <property type="entry name" value="LRR_dom_sf"/>
</dbReference>
<sequence length="1014" mass="115124">MKKRFLKVVSDAVNQAQTTLDISQTSGDKNSNSLQYMTIEYQDNVNPGPTELASSGVQKPIYSRNKHSNNHPYGVTFRAKTRQSGAEMAPESMYSRMGKLNLIEDQVNKSTFFNKSKSRTNSIGGGGVYENSLSKDERLDQRQKKVNLLAGRYSANQSSGFQRRSILQNSNKIQAFFESVRKPKSNEKYSGVVQTRTVVKPIKDQTFTIRLQSSLNRARPRVACIADGEQQVEIEQNRRLRANTNIVIEPYQTAKINSNQQSMESLGNLSTIQKHNMSPLNNPYLSQEGSKVKLFTGNKSRCVSQLNTISAVNYNQQKNTLLLSTDSNRLGGSQSPTRSNHSAFLSNYEKNGDYDGMHTLEESMIVDLFQARSRDIQELHLSTVKKVLETFKLSIMKQSRHGKLILRNMQLGVYSATFFHRQLLGRANILSIRVIDLANNNLRDDGVEILCRSLGADNKSLISLNLASNSITHLGMFSLARALEKNESIIELGLASELEGNACNKLGHQGAEILAKLLKKQKILQIVNIRGNSIGDRGFKVLCEMLAENYSLVSLNVEKNQITQLGAAQLSRVIQGNEDKIKLQCLIMSKNLIGRNGLDQLIQDLCHRSTLSILSLSEIGIDSSFSIIQSLRLNQYLERLDLSFNNLSDATETLFQGMAQSNNHLKHLNVNNCQIGDDGIIGLLSGYLIKQRHQLITLQLRSNNLTDKLSSHLGDFLKQSLSLKELDLSLNQLTDITGLSIAKSLEKNRTLVQLNLQGNMFKSASGEALSKATLANHTLQSLKLKFNMIKYYYLSQIGENIKRNQIMKDENGMQLQQKEIESLRSKKAQQKEVFRKLEQAHQTKDKEQEKITEISEQMEQFIQNENDITAQLEEEFDYQRQRLVDVEKALHTLEIQLRKLDKKTKDEVEKREKQVTYQTDMIPMNQRDIKDLREKIKKVKKENREEIQAIQQILYKAWNEERKREEEYKEILMIYKVEVNVQKQQEAALVAKVAAEAVESQKVQPSKPTKKKGK</sequence>
<keyword evidence="2" id="KW-0175">Coiled coil</keyword>
<dbReference type="PANTHER" id="PTHR24111:SF0">
    <property type="entry name" value="LEUCINE-RICH REPEAT-CONTAINING PROTEIN"/>
    <property type="match status" value="1"/>
</dbReference>
<protein>
    <recommendedName>
        <fullName evidence="5">Leucine Rich Repeat family protein</fullName>
    </recommendedName>
</protein>
<dbReference type="PROSITE" id="PS51450">
    <property type="entry name" value="LRR"/>
    <property type="match status" value="1"/>
</dbReference>
<dbReference type="InterPro" id="IPR001611">
    <property type="entry name" value="Leu-rich_rpt"/>
</dbReference>
<gene>
    <name evidence="3" type="ORF">FGO68_gene10909</name>
</gene>
<keyword evidence="4" id="KW-1185">Reference proteome</keyword>
<name>A0A8J8T7Z8_HALGN</name>
<proteinExistence type="predicted"/>
<evidence type="ECO:0008006" key="5">
    <source>
        <dbReference type="Google" id="ProtNLM"/>
    </source>
</evidence>
<dbReference type="Proteomes" id="UP000785679">
    <property type="component" value="Unassembled WGS sequence"/>
</dbReference>
<dbReference type="InterPro" id="IPR052201">
    <property type="entry name" value="LRR-containing_regulator"/>
</dbReference>
<accession>A0A8J8T7Z8</accession>
<dbReference type="SUPFAM" id="SSF52047">
    <property type="entry name" value="RNI-like"/>
    <property type="match status" value="1"/>
</dbReference>
<keyword evidence="1" id="KW-0677">Repeat</keyword>
<reference evidence="3" key="1">
    <citation type="submission" date="2019-06" db="EMBL/GenBank/DDBJ databases">
        <authorList>
            <person name="Zheng W."/>
        </authorList>
    </citation>
    <scope>NUCLEOTIDE SEQUENCE</scope>
    <source>
        <strain evidence="3">QDHG01</strain>
    </source>
</reference>
<dbReference type="Gene3D" id="3.80.10.10">
    <property type="entry name" value="Ribonuclease Inhibitor"/>
    <property type="match status" value="4"/>
</dbReference>
<dbReference type="EMBL" id="RRYP01002527">
    <property type="protein sequence ID" value="TNV84678.1"/>
    <property type="molecule type" value="Genomic_DNA"/>
</dbReference>